<accession>A0A7M7JV04</accession>
<evidence type="ECO:0000313" key="3">
    <source>
        <dbReference type="EnsemblMetazoa" id="XP_022652892"/>
    </source>
</evidence>
<dbReference type="AlphaFoldDB" id="A0A7M7JV04"/>
<dbReference type="GO" id="GO:0008017">
    <property type="term" value="F:microtubule binding"/>
    <property type="evidence" value="ECO:0007669"/>
    <property type="project" value="TreeGrafter"/>
</dbReference>
<name>A0A7M7JV04_VARDE</name>
<proteinExistence type="inferred from homology"/>
<feature type="region of interest" description="Disordered" evidence="2">
    <location>
        <begin position="164"/>
        <end position="225"/>
    </location>
</feature>
<feature type="compositionally biased region" description="Polar residues" evidence="2">
    <location>
        <begin position="200"/>
        <end position="214"/>
    </location>
</feature>
<dbReference type="Pfam" id="PF03134">
    <property type="entry name" value="TB2_DP1_HVA22"/>
    <property type="match status" value="1"/>
</dbReference>
<protein>
    <recommendedName>
        <fullName evidence="1">Receptor expression-enhancing protein</fullName>
    </recommendedName>
</protein>
<reference evidence="3" key="1">
    <citation type="submission" date="2021-01" db="UniProtKB">
        <authorList>
            <consortium name="EnsemblMetazoa"/>
        </authorList>
    </citation>
    <scope>IDENTIFICATION</scope>
</reference>
<dbReference type="RefSeq" id="XP_022652892.1">
    <property type="nucleotide sequence ID" value="XM_022797157.1"/>
</dbReference>
<dbReference type="GeneID" id="111246855"/>
<dbReference type="InterPro" id="IPR004345">
    <property type="entry name" value="TB2_DP1_HVA22"/>
</dbReference>
<evidence type="ECO:0000313" key="4">
    <source>
        <dbReference type="Proteomes" id="UP000594260"/>
    </source>
</evidence>
<keyword evidence="1" id="KW-1133">Transmembrane helix</keyword>
<keyword evidence="1" id="KW-0812">Transmembrane</keyword>
<feature type="region of interest" description="Disordered" evidence="2">
    <location>
        <begin position="246"/>
        <end position="301"/>
    </location>
</feature>
<dbReference type="GO" id="GO:0005881">
    <property type="term" value="C:cytoplasmic microtubule"/>
    <property type="evidence" value="ECO:0007669"/>
    <property type="project" value="TreeGrafter"/>
</dbReference>
<dbReference type="GO" id="GO:0005789">
    <property type="term" value="C:endoplasmic reticulum membrane"/>
    <property type="evidence" value="ECO:0007669"/>
    <property type="project" value="TreeGrafter"/>
</dbReference>
<organism evidence="3 4">
    <name type="scientific">Varroa destructor</name>
    <name type="common">Honeybee mite</name>
    <dbReference type="NCBI Taxonomy" id="109461"/>
    <lineage>
        <taxon>Eukaryota</taxon>
        <taxon>Metazoa</taxon>
        <taxon>Ecdysozoa</taxon>
        <taxon>Arthropoda</taxon>
        <taxon>Chelicerata</taxon>
        <taxon>Arachnida</taxon>
        <taxon>Acari</taxon>
        <taxon>Parasitiformes</taxon>
        <taxon>Mesostigmata</taxon>
        <taxon>Gamasina</taxon>
        <taxon>Dermanyssoidea</taxon>
        <taxon>Varroidae</taxon>
        <taxon>Varroa</taxon>
    </lineage>
</organism>
<dbReference type="PANTHER" id="PTHR12300">
    <property type="entry name" value="HVA22-LIKE PROTEINS"/>
    <property type="match status" value="1"/>
</dbReference>
<keyword evidence="1" id="KW-0472">Membrane</keyword>
<dbReference type="GO" id="GO:0071782">
    <property type="term" value="C:endoplasmic reticulum tubular network"/>
    <property type="evidence" value="ECO:0007669"/>
    <property type="project" value="TreeGrafter"/>
</dbReference>
<feature type="transmembrane region" description="Helical" evidence="1">
    <location>
        <begin position="35"/>
        <end position="51"/>
    </location>
</feature>
<feature type="transmembrane region" description="Helical" evidence="1">
    <location>
        <begin position="6"/>
        <end position="23"/>
    </location>
</feature>
<comment type="subcellular location">
    <subcellularLocation>
        <location evidence="1">Membrane</location>
        <topology evidence="1">Multi-pass membrane protein</topology>
    </subcellularLocation>
</comment>
<dbReference type="PANTHER" id="PTHR12300:SF117">
    <property type="entry name" value="LP05237P-RELATED"/>
    <property type="match status" value="1"/>
</dbReference>
<feature type="compositionally biased region" description="Polar residues" evidence="2">
    <location>
        <begin position="278"/>
        <end position="301"/>
    </location>
</feature>
<sequence length="358" mass="39368">MVSALISRLVVLFVGTLYPAYGSYKAIRSKNPREYVNWIMYWICFALFTFFETFSDIFLAFCVPFYYELKIIFLAWLLCPATKGSSILYRNFVHPRLVRHEQDIDDMISTAKENGVTAICQLGSRGAQYASQLLASTAIRGQQVLLQQLQRSYSHGDIRGSLPAILSSVPNGPTGPPSLVGGSDSLNNNDKHEVRRRVPGSQTTHGASRRQVVSESLPFSDEEDDDLFMIDEEPISLQEMQEIAGGANHRDEPGSSGIGGNTSKDEPPKLPAKKRVPSTPSLNLSTSFERPSPSLGRSYSTSSAGATQIWLSSSSASKYSVFLNGIDTSASSRPSASAKRPLSAISLRHNRLTRYDTQ</sequence>
<evidence type="ECO:0000256" key="1">
    <source>
        <dbReference type="RuleBase" id="RU362006"/>
    </source>
</evidence>
<comment type="similarity">
    <text evidence="1">Belongs to the DP1 family.</text>
</comment>
<evidence type="ECO:0000256" key="2">
    <source>
        <dbReference type="SAM" id="MobiDB-lite"/>
    </source>
</evidence>
<dbReference type="EnsemblMetazoa" id="XM_022797157">
    <property type="protein sequence ID" value="XP_022652892"/>
    <property type="gene ID" value="LOC111246855"/>
</dbReference>
<dbReference type="Proteomes" id="UP000594260">
    <property type="component" value="Unplaced"/>
</dbReference>
<keyword evidence="4" id="KW-1185">Reference proteome</keyword>
<dbReference type="GO" id="GO:0071786">
    <property type="term" value="P:endoplasmic reticulum tubular network organization"/>
    <property type="evidence" value="ECO:0007669"/>
    <property type="project" value="TreeGrafter"/>
</dbReference>